<dbReference type="RefSeq" id="WP_173634365.1">
    <property type="nucleotide sequence ID" value="NZ_CP054212.1"/>
</dbReference>
<dbReference type="SUPFAM" id="SSF53955">
    <property type="entry name" value="Lysozyme-like"/>
    <property type="match status" value="1"/>
</dbReference>
<keyword evidence="4 6" id="KW-0378">Hydrolase</keyword>
<dbReference type="GO" id="GO:0042742">
    <property type="term" value="P:defense response to bacterium"/>
    <property type="evidence" value="ECO:0007669"/>
    <property type="project" value="UniProtKB-KW"/>
</dbReference>
<evidence type="ECO:0000256" key="1">
    <source>
        <dbReference type="ARBA" id="ARBA00000632"/>
    </source>
</evidence>
<evidence type="ECO:0000256" key="2">
    <source>
        <dbReference type="ARBA" id="ARBA00022529"/>
    </source>
</evidence>
<dbReference type="InterPro" id="IPR023347">
    <property type="entry name" value="Lysozyme_dom_sf"/>
</dbReference>
<dbReference type="KEGG" id="pmak:PMPD1_2478"/>
<dbReference type="HAMAP" id="MF_04110">
    <property type="entry name" value="ENDOLYSIN_T4"/>
    <property type="match status" value="1"/>
</dbReference>
<keyword evidence="2 6" id="KW-0929">Antimicrobial</keyword>
<dbReference type="InterPro" id="IPR051018">
    <property type="entry name" value="Bacteriophage_GH24"/>
</dbReference>
<evidence type="ECO:0000256" key="6">
    <source>
        <dbReference type="RuleBase" id="RU003788"/>
    </source>
</evidence>
<name>A0A6M8UI55_9GAMM</name>
<protein>
    <recommendedName>
        <fullName evidence="6">Lysozyme</fullName>
        <ecNumber evidence="6">3.2.1.17</ecNumber>
    </recommendedName>
</protein>
<dbReference type="InterPro" id="IPR002196">
    <property type="entry name" value="Glyco_hydro_24"/>
</dbReference>
<evidence type="ECO:0000313" key="8">
    <source>
        <dbReference type="Proteomes" id="UP000505325"/>
    </source>
</evidence>
<sequence length="180" mass="19676">MAANYKGKLSAAVLTLILAGAPSSVILDQFLKEKEGRSLVAYSDAGNVWTICGGVTRVNGKPVVQGMRLTEAQCDQIDRAEQAKALAWVDRNVHVPLTGPQKAGIASFCPWNIGPGNCLPSTFYRKLNAGDRTGACAAIKTWIYDRKRDCRIRSNNCFGQVVRREQESELTCFGLNLVKK</sequence>
<dbReference type="PANTHER" id="PTHR38107:SF3">
    <property type="entry name" value="LYSOZYME RRRD-RELATED"/>
    <property type="match status" value="1"/>
</dbReference>
<dbReference type="GO" id="GO:0009253">
    <property type="term" value="P:peptidoglycan catabolic process"/>
    <property type="evidence" value="ECO:0007669"/>
    <property type="project" value="InterPro"/>
</dbReference>
<dbReference type="Proteomes" id="UP000505325">
    <property type="component" value="Chromosome"/>
</dbReference>
<dbReference type="InterPro" id="IPR034690">
    <property type="entry name" value="Endolysin_T4_type"/>
</dbReference>
<gene>
    <name evidence="7" type="ORF">PMPD1_2478</name>
</gene>
<evidence type="ECO:0000256" key="4">
    <source>
        <dbReference type="ARBA" id="ARBA00022801"/>
    </source>
</evidence>
<accession>A0A6M8UI55</accession>
<dbReference type="EC" id="3.2.1.17" evidence="6"/>
<dbReference type="EMBL" id="CP054212">
    <property type="protein sequence ID" value="QKJ87420.1"/>
    <property type="molecule type" value="Genomic_DNA"/>
</dbReference>
<dbReference type="Gene3D" id="1.10.530.40">
    <property type="match status" value="1"/>
</dbReference>
<dbReference type="AlphaFoldDB" id="A0A6M8UI55"/>
<dbReference type="PANTHER" id="PTHR38107">
    <property type="match status" value="1"/>
</dbReference>
<dbReference type="InterPro" id="IPR023346">
    <property type="entry name" value="Lysozyme-like_dom_sf"/>
</dbReference>
<reference evidence="7 8" key="1">
    <citation type="submission" date="2020-06" db="EMBL/GenBank/DDBJ databases">
        <title>Genome sequence of Paramixta manurensis strain PD-1.</title>
        <authorList>
            <person name="Lee C.W."/>
            <person name="Kim J."/>
        </authorList>
    </citation>
    <scope>NUCLEOTIDE SEQUENCE [LARGE SCALE GENOMIC DNA]</scope>
    <source>
        <strain evidence="7 8">PD-1</strain>
    </source>
</reference>
<dbReference type="CDD" id="cd16900">
    <property type="entry name" value="endolysin_R21-like"/>
    <property type="match status" value="1"/>
</dbReference>
<dbReference type="Pfam" id="PF00959">
    <property type="entry name" value="Phage_lysozyme"/>
    <property type="match status" value="1"/>
</dbReference>
<proteinExistence type="inferred from homology"/>
<keyword evidence="5 6" id="KW-0326">Glycosidase</keyword>
<keyword evidence="8" id="KW-1185">Reference proteome</keyword>
<evidence type="ECO:0000256" key="3">
    <source>
        <dbReference type="ARBA" id="ARBA00022638"/>
    </source>
</evidence>
<organism evidence="7 8">
    <name type="scientific">Paramixta manurensis</name>
    <dbReference type="NCBI Taxonomy" id="2740817"/>
    <lineage>
        <taxon>Bacteria</taxon>
        <taxon>Pseudomonadati</taxon>
        <taxon>Pseudomonadota</taxon>
        <taxon>Gammaproteobacteria</taxon>
        <taxon>Enterobacterales</taxon>
        <taxon>Erwiniaceae</taxon>
        <taxon>Paramixta</taxon>
    </lineage>
</organism>
<dbReference type="GO" id="GO:0003796">
    <property type="term" value="F:lysozyme activity"/>
    <property type="evidence" value="ECO:0007669"/>
    <property type="project" value="UniProtKB-EC"/>
</dbReference>
<keyword evidence="3 6" id="KW-0081">Bacteriolytic enzyme</keyword>
<dbReference type="GO" id="GO:0031640">
    <property type="term" value="P:killing of cells of another organism"/>
    <property type="evidence" value="ECO:0007669"/>
    <property type="project" value="UniProtKB-KW"/>
</dbReference>
<evidence type="ECO:0000256" key="5">
    <source>
        <dbReference type="ARBA" id="ARBA00023295"/>
    </source>
</evidence>
<comment type="similarity">
    <text evidence="6">Belongs to the glycosyl hydrolase 24 family.</text>
</comment>
<evidence type="ECO:0000313" key="7">
    <source>
        <dbReference type="EMBL" id="QKJ87420.1"/>
    </source>
</evidence>
<comment type="catalytic activity">
    <reaction evidence="1 6">
        <text>Hydrolysis of (1-&gt;4)-beta-linkages between N-acetylmuramic acid and N-acetyl-D-glucosamine residues in a peptidoglycan and between N-acetyl-D-glucosamine residues in chitodextrins.</text>
        <dbReference type="EC" id="3.2.1.17"/>
    </reaction>
</comment>
<dbReference type="GO" id="GO:0016998">
    <property type="term" value="P:cell wall macromolecule catabolic process"/>
    <property type="evidence" value="ECO:0007669"/>
    <property type="project" value="InterPro"/>
</dbReference>